<dbReference type="GO" id="GO:0016811">
    <property type="term" value="F:hydrolase activity, acting on carbon-nitrogen (but not peptide) bonds, in linear amides"/>
    <property type="evidence" value="ECO:0007669"/>
    <property type="project" value="TreeGrafter"/>
</dbReference>
<dbReference type="InterPro" id="IPR024078">
    <property type="entry name" value="LmbE-like_dom_sf"/>
</dbReference>
<dbReference type="Pfam" id="PF02585">
    <property type="entry name" value="PIG-L"/>
    <property type="match status" value="1"/>
</dbReference>
<proteinExistence type="predicted"/>
<dbReference type="EC" id="3.5.1.115" evidence="3"/>
<evidence type="ECO:0000256" key="1">
    <source>
        <dbReference type="SAM" id="MobiDB-lite"/>
    </source>
</evidence>
<dbReference type="InterPro" id="IPR003737">
    <property type="entry name" value="GlcNAc_PI_deacetylase-related"/>
</dbReference>
<dbReference type="Proteomes" id="UP000316598">
    <property type="component" value="Unassembled WGS sequence"/>
</dbReference>
<feature type="chain" id="PRO_5022968417" evidence="2">
    <location>
        <begin position="20"/>
        <end position="337"/>
    </location>
</feature>
<accession>A0A5C5WD03</accession>
<dbReference type="PANTHER" id="PTHR12993">
    <property type="entry name" value="N-ACETYLGLUCOSAMINYL-PHOSPHATIDYLINOSITOL DE-N-ACETYLASE-RELATED"/>
    <property type="match status" value="1"/>
</dbReference>
<sequence length="337" mass="37817" precursor="true">MRLLICLLTITFSTSVAFADVSSDDDGKLRIIVFGAHPDDAEYRAGGCAVKWSRLGHHVKLVSVTNGDIGHWSMSGGALAKRRTEEVRKASEIMNTTSEVVDIHDGELMPTLENRRIITRLIREWKADVVIAHRPWDYHPDHRYVGVLVQDASFMVAVPFFCPDVPALKKNPVFLYSSDRFKNPYPFKADIAVSIDDAFETKVAAIAELESQVFDGGALGNEETAAKSPPARMKDLRLEMVREVWNNRSENEAANYRDSLVRWYGEERGNAVKYAETFEICEYGAQPSDDEIRRLFPFFDEPNKAVEAVEADNASLDGPSDRNSSDNSKRELNRNAG</sequence>
<dbReference type="SUPFAM" id="SSF102588">
    <property type="entry name" value="LmbE-like"/>
    <property type="match status" value="1"/>
</dbReference>
<reference evidence="3 4" key="1">
    <citation type="submission" date="2019-02" db="EMBL/GenBank/DDBJ databases">
        <title>Deep-cultivation of Planctomycetes and their phenomic and genomic characterization uncovers novel biology.</title>
        <authorList>
            <person name="Wiegand S."/>
            <person name="Jogler M."/>
            <person name="Boedeker C."/>
            <person name="Pinto D."/>
            <person name="Vollmers J."/>
            <person name="Rivas-Marin E."/>
            <person name="Kohn T."/>
            <person name="Peeters S.H."/>
            <person name="Heuer A."/>
            <person name="Rast P."/>
            <person name="Oberbeckmann S."/>
            <person name="Bunk B."/>
            <person name="Jeske O."/>
            <person name="Meyerdierks A."/>
            <person name="Storesund J.E."/>
            <person name="Kallscheuer N."/>
            <person name="Luecker S."/>
            <person name="Lage O.M."/>
            <person name="Pohl T."/>
            <person name="Merkel B.J."/>
            <person name="Hornburger P."/>
            <person name="Mueller R.-W."/>
            <person name="Bruemmer F."/>
            <person name="Labrenz M."/>
            <person name="Spormann A.M."/>
            <person name="Op Den Camp H."/>
            <person name="Overmann J."/>
            <person name="Amann R."/>
            <person name="Jetten M.S.M."/>
            <person name="Mascher T."/>
            <person name="Medema M.H."/>
            <person name="Devos D.P."/>
            <person name="Kaster A.-K."/>
            <person name="Ovreas L."/>
            <person name="Rohde M."/>
            <person name="Galperin M.Y."/>
            <person name="Jogler C."/>
        </authorList>
    </citation>
    <scope>NUCLEOTIDE SEQUENCE [LARGE SCALE GENOMIC DNA]</scope>
    <source>
        <strain evidence="3 4">Pla22</strain>
    </source>
</reference>
<dbReference type="EMBL" id="SJPI01000004">
    <property type="protein sequence ID" value="TWT48003.1"/>
    <property type="molecule type" value="Genomic_DNA"/>
</dbReference>
<keyword evidence="3" id="KW-0378">Hydrolase</keyword>
<dbReference type="OrthoDB" id="9790023at2"/>
<dbReference type="RefSeq" id="WP_146517422.1">
    <property type="nucleotide sequence ID" value="NZ_SJPI01000004.1"/>
</dbReference>
<dbReference type="Gene3D" id="3.40.50.10320">
    <property type="entry name" value="LmbE-like"/>
    <property type="match status" value="1"/>
</dbReference>
<dbReference type="AlphaFoldDB" id="A0A5C5WD03"/>
<comment type="caution">
    <text evidence="3">The sequence shown here is derived from an EMBL/GenBank/DDBJ whole genome shotgun (WGS) entry which is preliminary data.</text>
</comment>
<protein>
    <submittedName>
        <fullName evidence="3">Mycothiol S-conjugate amidase</fullName>
        <ecNumber evidence="3">3.5.1.115</ecNumber>
    </submittedName>
</protein>
<gene>
    <name evidence="3" type="primary">mca</name>
    <name evidence="3" type="ORF">Pla22_50030</name>
</gene>
<evidence type="ECO:0000313" key="3">
    <source>
        <dbReference type="EMBL" id="TWT48003.1"/>
    </source>
</evidence>
<evidence type="ECO:0000313" key="4">
    <source>
        <dbReference type="Proteomes" id="UP000316598"/>
    </source>
</evidence>
<evidence type="ECO:0000256" key="2">
    <source>
        <dbReference type="SAM" id="SignalP"/>
    </source>
</evidence>
<feature type="compositionally biased region" description="Basic and acidic residues" evidence="1">
    <location>
        <begin position="319"/>
        <end position="337"/>
    </location>
</feature>
<feature type="signal peptide" evidence="2">
    <location>
        <begin position="1"/>
        <end position="19"/>
    </location>
</feature>
<feature type="region of interest" description="Disordered" evidence="1">
    <location>
        <begin position="309"/>
        <end position="337"/>
    </location>
</feature>
<keyword evidence="4" id="KW-1185">Reference proteome</keyword>
<dbReference type="PANTHER" id="PTHR12993:SF11">
    <property type="entry name" value="N-ACETYLGLUCOSAMINYL-PHOSPHATIDYLINOSITOL DE-N-ACETYLASE"/>
    <property type="match status" value="1"/>
</dbReference>
<name>A0A5C5WD03_9BACT</name>
<organism evidence="3 4">
    <name type="scientific">Rubripirellula amarantea</name>
    <dbReference type="NCBI Taxonomy" id="2527999"/>
    <lineage>
        <taxon>Bacteria</taxon>
        <taxon>Pseudomonadati</taxon>
        <taxon>Planctomycetota</taxon>
        <taxon>Planctomycetia</taxon>
        <taxon>Pirellulales</taxon>
        <taxon>Pirellulaceae</taxon>
        <taxon>Rubripirellula</taxon>
    </lineage>
</organism>
<keyword evidence="2" id="KW-0732">Signal</keyword>